<dbReference type="EMBL" id="GQ202541">
    <property type="protein sequence ID" value="ADD73812.1"/>
    <property type="molecule type" value="Genomic_DNA"/>
</dbReference>
<dbReference type="RefSeq" id="YP_003517843.1">
    <property type="nucleotide sequence ID" value="NC_013953.1"/>
</dbReference>
<proteinExistence type="predicted"/>
<reference evidence="1 2" key="1">
    <citation type="journal article" date="2010" name="BMC Genomics">
        <title>Genomic sequencing and analyses of Lymantria xylina multiple nucleopolyhedrovirus.</title>
        <authorList>
            <person name="Nai Y.S."/>
            <person name="Wu C.Y."/>
            <person name="Wang T.C."/>
            <person name="Chen Y.R."/>
            <person name="Lau W.H."/>
            <person name="Lo C.F."/>
            <person name="Tsai M.F."/>
            <person name="Wang C.H."/>
        </authorList>
    </citation>
    <scope>NUCLEOTIDE SEQUENCE [LARGE SCALE GENOMIC DNA]</scope>
    <source>
        <strain evidence="1">LyxyMNPV-5</strain>
    </source>
</reference>
<dbReference type="Proteomes" id="UP000203822">
    <property type="component" value="Segment"/>
</dbReference>
<protein>
    <submittedName>
        <fullName evidence="1">ORF103</fullName>
    </submittedName>
</protein>
<evidence type="ECO:0000313" key="1">
    <source>
        <dbReference type="EMBL" id="ADD73812.1"/>
    </source>
</evidence>
<name>D4N2E0_9ABAC</name>
<dbReference type="InterPro" id="IPR007748">
    <property type="entry name" value="AcMNPV_Orf109"/>
</dbReference>
<dbReference type="KEGG" id="vg:8919437"/>
<evidence type="ECO:0000313" key="2">
    <source>
        <dbReference type="Proteomes" id="UP000203822"/>
    </source>
</evidence>
<dbReference type="GeneID" id="8919437"/>
<accession>D4N2E0</accession>
<sequence length="367" mass="42308">MPPPPFASASACPLNIKVCISDYFVTFPYEYIAPQNDVGNALVLNLVVYVPTDEDIQYVDASKLTAFQSVLVYRHELGDTSETRVPKKNANATVVYWNPILPIGEVGVGDTRVFSVLLTNDLFFCNIMIIDHDVASCPVEFRTNVNYKKLTPIEAEDPLFNLKRLRDDNNNDFLLCFKLETPTMVKILSVKRLMCIFEFRRVPARYAIYLPDREVDSIFNKLTWERVRRLMKGDNNQRKCFNVNRHALRYIKLAMDMLGLETSSQVVVNLVRAFEMLILPFQMVPEIIVKLNTVERQRSVRLYCKNDSFAIGLHGPVPNNLPDDNPIAFDYSDVNNNRHLFEVRESFIRRGRADELTVVAARYNYFL</sequence>
<dbReference type="Pfam" id="PF05054">
    <property type="entry name" value="AcMNPV_Ac109"/>
    <property type="match status" value="1"/>
</dbReference>
<dbReference type="OrthoDB" id="5447at10239"/>
<organism evidence="1 2">
    <name type="scientific">Lymantria xylina multiple nucleopolyhedrovirus</name>
    <dbReference type="NCBI Taxonomy" id="2847840"/>
    <lineage>
        <taxon>Viruses</taxon>
        <taxon>Viruses incertae sedis</taxon>
        <taxon>Naldaviricetes</taxon>
        <taxon>Lefavirales</taxon>
        <taxon>Baculoviridae</taxon>
        <taxon>Alphabaculovirus</taxon>
        <taxon>Alphabaculovirus lyxylinae</taxon>
        <taxon>Lymantria xylina nucleopolyhedrovirus</taxon>
    </lineage>
</organism>
<keyword evidence="2" id="KW-1185">Reference proteome</keyword>